<evidence type="ECO:0000313" key="2">
    <source>
        <dbReference type="EMBL" id="GEB61907.1"/>
    </source>
</evidence>
<dbReference type="PROSITE" id="PS51186">
    <property type="entry name" value="GNAT"/>
    <property type="match status" value="1"/>
</dbReference>
<dbReference type="Proteomes" id="UP000315226">
    <property type="component" value="Unassembled WGS sequence"/>
</dbReference>
<protein>
    <submittedName>
        <fullName evidence="2">Acetyltransferase</fullName>
    </submittedName>
</protein>
<name>A0A4Y3RYP4_9ACTN</name>
<dbReference type="Gene3D" id="3.40.630.30">
    <property type="match status" value="1"/>
</dbReference>
<accession>A0A4Y3RYP4</accession>
<dbReference type="InterPro" id="IPR000182">
    <property type="entry name" value="GNAT_dom"/>
</dbReference>
<keyword evidence="3" id="KW-1185">Reference proteome</keyword>
<evidence type="ECO:0000259" key="1">
    <source>
        <dbReference type="PROSITE" id="PS51186"/>
    </source>
</evidence>
<dbReference type="GO" id="GO:0016747">
    <property type="term" value="F:acyltransferase activity, transferring groups other than amino-acyl groups"/>
    <property type="evidence" value="ECO:0007669"/>
    <property type="project" value="InterPro"/>
</dbReference>
<dbReference type="Pfam" id="PF13302">
    <property type="entry name" value="Acetyltransf_3"/>
    <property type="match status" value="1"/>
</dbReference>
<feature type="domain" description="N-acetyltransferase" evidence="1">
    <location>
        <begin position="15"/>
        <end position="177"/>
    </location>
</feature>
<dbReference type="SUPFAM" id="SSF55729">
    <property type="entry name" value="Acyl-CoA N-acyltransferases (Nat)"/>
    <property type="match status" value="1"/>
</dbReference>
<comment type="caution">
    <text evidence="2">The sequence shown here is derived from an EMBL/GenBank/DDBJ whole genome shotgun (WGS) entry which is preliminary data.</text>
</comment>
<dbReference type="RefSeq" id="WP_141302556.1">
    <property type="nucleotide sequence ID" value="NZ_BJMN01000070.1"/>
</dbReference>
<evidence type="ECO:0000313" key="3">
    <source>
        <dbReference type="Proteomes" id="UP000315226"/>
    </source>
</evidence>
<dbReference type="PANTHER" id="PTHR43610">
    <property type="entry name" value="BLL6696 PROTEIN"/>
    <property type="match status" value="1"/>
</dbReference>
<dbReference type="AlphaFoldDB" id="A0A4Y3RYP4"/>
<keyword evidence="2" id="KW-0808">Transferase</keyword>
<dbReference type="PANTHER" id="PTHR43610:SF1">
    <property type="entry name" value="N-ACETYLTRANSFERASE DOMAIN-CONTAINING PROTEIN"/>
    <property type="match status" value="1"/>
</dbReference>
<reference evidence="2 3" key="1">
    <citation type="submission" date="2019-06" db="EMBL/GenBank/DDBJ databases">
        <title>Whole genome shotgun sequence of Streptomyces gardneri NBRC 12865.</title>
        <authorList>
            <person name="Hosoyama A."/>
            <person name="Uohara A."/>
            <person name="Ohji S."/>
            <person name="Ichikawa N."/>
        </authorList>
    </citation>
    <scope>NUCLEOTIDE SEQUENCE [LARGE SCALE GENOMIC DNA]</scope>
    <source>
        <strain evidence="2 3">NBRC 12865</strain>
    </source>
</reference>
<gene>
    <name evidence="2" type="ORF">SGA01_75120</name>
</gene>
<dbReference type="InterPro" id="IPR016181">
    <property type="entry name" value="Acyl_CoA_acyltransferase"/>
</dbReference>
<organism evidence="2 3">
    <name type="scientific">Streptomyces gardneri</name>
    <dbReference type="NCBI Taxonomy" id="66892"/>
    <lineage>
        <taxon>Bacteria</taxon>
        <taxon>Bacillati</taxon>
        <taxon>Actinomycetota</taxon>
        <taxon>Actinomycetes</taxon>
        <taxon>Kitasatosporales</taxon>
        <taxon>Streptomycetaceae</taxon>
        <taxon>Streptomyces</taxon>
    </lineage>
</organism>
<proteinExistence type="predicted"/>
<dbReference type="OrthoDB" id="9814648at2"/>
<dbReference type="EMBL" id="BJMN01000070">
    <property type="protein sequence ID" value="GEB61907.1"/>
    <property type="molecule type" value="Genomic_DNA"/>
</dbReference>
<sequence length="184" mass="20359">MPDFLHKPTLTGDLVVLRPVTADDVPALLPLFDDPEIARLTGSHTRFDEPALRRWYGSRGAQDDRLDLAVVERATGRVVGEVVLNEWDEQNESCSFRTVFVPDAVGRGLGTEATRLIVGHGFEALGLYRIHLEVYAFNPRARRAYEKAGFTAEGVLRGALLWEGERVDATVMSVLAPEWSAGRA</sequence>